<dbReference type="InterPro" id="IPR017853">
    <property type="entry name" value="GH"/>
</dbReference>
<comment type="caution">
    <text evidence="1">The sequence shown here is derived from an EMBL/GenBank/DDBJ whole genome shotgun (WGS) entry which is preliminary data.</text>
</comment>
<reference evidence="1 2" key="1">
    <citation type="submission" date="2018-03" db="EMBL/GenBank/DDBJ databases">
        <authorList>
            <person name="Keele B.F."/>
        </authorList>
    </citation>
    <scope>NUCLEOTIDE SEQUENCE [LARGE SCALE GENOMIC DNA]</scope>
    <source>
        <strain evidence="1 2">D20</strain>
    </source>
</reference>
<gene>
    <name evidence="1" type="ORF">C8261_01510</name>
</gene>
<accession>A0A2T4IK34</accession>
<protein>
    <submittedName>
        <fullName evidence="1">Uncharacterized protein</fullName>
    </submittedName>
</protein>
<dbReference type="SUPFAM" id="SSF51445">
    <property type="entry name" value="(Trans)glycosidases"/>
    <property type="match status" value="1"/>
</dbReference>
<dbReference type="EMBL" id="PZKC01000001">
    <property type="protein sequence ID" value="PTD98120.1"/>
    <property type="molecule type" value="Genomic_DNA"/>
</dbReference>
<organism evidence="1 2">
    <name type="scientific">Pseudothauera lacus</name>
    <dbReference type="NCBI Taxonomy" id="2136175"/>
    <lineage>
        <taxon>Bacteria</taxon>
        <taxon>Pseudomonadati</taxon>
        <taxon>Pseudomonadota</taxon>
        <taxon>Betaproteobacteria</taxon>
        <taxon>Rhodocyclales</taxon>
        <taxon>Zoogloeaceae</taxon>
        <taxon>Pseudothauera</taxon>
    </lineage>
</organism>
<sequence>MSLRYPGGSIADRIDVIDTVGVARKPLRLADWAPVQPLSFGLHEYGDFVGQIGARAWLVLNVIDADGKAPADVLAERNARGLRSLLARQAVTHVELGNEPYMPRHGLNGEAYGRRLLPTLRRLERDFPGIRPVVAALGFTRVHLVAEEFNRGLVEAIGNADVDFALHFYYDGPPGGPPVERALRTLCERVEQLRALTGRPPVVWVTEHGRWPGGSVGDDGWRELWPNTYNMGAALSVAEFIIGASQIPEVHGVLLHSLGSPNGPWPMFHRGEHADDLFPSATLLAQSVLYPLAQGRVSRTLTSRVAHGGVRQLRAAFVVGDDGGLGLAVVHRGTQAAAAVVQVPELAGQEVAYRARAVVAMHLEAFNTASARRAVRVVPLQGSVRFDEGGRATLPLPAQAVVFYAFDAVER</sequence>
<reference evidence="1 2" key="2">
    <citation type="submission" date="2018-04" db="EMBL/GenBank/DDBJ databases">
        <title>Thauera lacus sp. nov., isolated from an saline lake in Inner Mongolia, China.</title>
        <authorList>
            <person name="Liang Q.-Y."/>
        </authorList>
    </citation>
    <scope>NUCLEOTIDE SEQUENCE [LARGE SCALE GENOMIC DNA]</scope>
    <source>
        <strain evidence="1 2">D20</strain>
    </source>
</reference>
<keyword evidence="2" id="KW-1185">Reference proteome</keyword>
<dbReference type="InterPro" id="IPR013780">
    <property type="entry name" value="Glyco_hydro_b"/>
</dbReference>
<dbReference type="Proteomes" id="UP000241193">
    <property type="component" value="Unassembled WGS sequence"/>
</dbReference>
<evidence type="ECO:0000313" key="1">
    <source>
        <dbReference type="EMBL" id="PTD98120.1"/>
    </source>
</evidence>
<dbReference type="Gene3D" id="2.60.40.1180">
    <property type="entry name" value="Golgi alpha-mannosidase II"/>
    <property type="match status" value="1"/>
</dbReference>
<proteinExistence type="predicted"/>
<name>A0A2T4IK34_9RHOO</name>
<dbReference type="Gene3D" id="3.20.20.80">
    <property type="entry name" value="Glycosidases"/>
    <property type="match status" value="1"/>
</dbReference>
<dbReference type="AlphaFoldDB" id="A0A2T4IK34"/>
<evidence type="ECO:0000313" key="2">
    <source>
        <dbReference type="Proteomes" id="UP000241193"/>
    </source>
</evidence>